<evidence type="ECO:0000313" key="1">
    <source>
        <dbReference type="EMBL" id="GCC47574.1"/>
    </source>
</evidence>
<organism evidence="1 2">
    <name type="scientific">Chiloscyllium punctatum</name>
    <name type="common">Brownbanded bambooshark</name>
    <name type="synonym">Hemiscyllium punctatum</name>
    <dbReference type="NCBI Taxonomy" id="137246"/>
    <lineage>
        <taxon>Eukaryota</taxon>
        <taxon>Metazoa</taxon>
        <taxon>Chordata</taxon>
        <taxon>Craniata</taxon>
        <taxon>Vertebrata</taxon>
        <taxon>Chondrichthyes</taxon>
        <taxon>Elasmobranchii</taxon>
        <taxon>Galeomorphii</taxon>
        <taxon>Galeoidea</taxon>
        <taxon>Orectolobiformes</taxon>
        <taxon>Hemiscylliidae</taxon>
        <taxon>Chiloscyllium</taxon>
    </lineage>
</organism>
<sequence>MFRCRASIVPKFACDRVLVILVRSRVTASDASRGLHLHAERSVKCQTKHQAEPALVFFAIRHCCIAVVRAGIYGDLSIIVSRQKPA</sequence>
<gene>
    <name evidence="1" type="ORF">chiPu_0031480</name>
</gene>
<dbReference type="AlphaFoldDB" id="A0A401TY53"/>
<comment type="caution">
    <text evidence="1">The sequence shown here is derived from an EMBL/GenBank/DDBJ whole genome shotgun (WGS) entry which is preliminary data.</text>
</comment>
<reference evidence="1 2" key="1">
    <citation type="journal article" date="2018" name="Nat. Ecol. Evol.">
        <title>Shark genomes provide insights into elasmobranch evolution and the origin of vertebrates.</title>
        <authorList>
            <person name="Hara Y"/>
            <person name="Yamaguchi K"/>
            <person name="Onimaru K"/>
            <person name="Kadota M"/>
            <person name="Koyanagi M"/>
            <person name="Keeley SD"/>
            <person name="Tatsumi K"/>
            <person name="Tanaka K"/>
            <person name="Motone F"/>
            <person name="Kageyama Y"/>
            <person name="Nozu R"/>
            <person name="Adachi N"/>
            <person name="Nishimura O"/>
            <person name="Nakagawa R"/>
            <person name="Tanegashima C"/>
            <person name="Kiyatake I"/>
            <person name="Matsumoto R"/>
            <person name="Murakumo K"/>
            <person name="Nishida K"/>
            <person name="Terakita A"/>
            <person name="Kuratani S"/>
            <person name="Sato K"/>
            <person name="Hyodo S Kuraku.S."/>
        </authorList>
    </citation>
    <scope>NUCLEOTIDE SEQUENCE [LARGE SCALE GENOMIC DNA]</scope>
</reference>
<keyword evidence="2" id="KW-1185">Reference proteome</keyword>
<accession>A0A401TY53</accession>
<evidence type="ECO:0000313" key="2">
    <source>
        <dbReference type="Proteomes" id="UP000287033"/>
    </source>
</evidence>
<protein>
    <submittedName>
        <fullName evidence="1">Uncharacterized protein</fullName>
    </submittedName>
</protein>
<dbReference type="EMBL" id="BEZZ01210782">
    <property type="protein sequence ID" value="GCC47574.1"/>
    <property type="molecule type" value="Genomic_DNA"/>
</dbReference>
<name>A0A401TY53_CHIPU</name>
<dbReference type="Proteomes" id="UP000287033">
    <property type="component" value="Unassembled WGS sequence"/>
</dbReference>
<proteinExistence type="predicted"/>